<feature type="active site" description="Proton donor" evidence="15">
    <location>
        <position position="3"/>
    </location>
</feature>
<evidence type="ECO:0000256" key="15">
    <source>
        <dbReference type="HAMAP-Rule" id="MF_00103"/>
    </source>
</evidence>
<feature type="active site" description="Proton donor; for beta-elimination activity" evidence="15">
    <location>
        <position position="58"/>
    </location>
</feature>
<feature type="domain" description="FPG-type" evidence="16">
    <location>
        <begin position="241"/>
        <end position="275"/>
    </location>
</feature>
<dbReference type="InterPro" id="IPR035937">
    <property type="entry name" value="FPG_N"/>
</dbReference>
<keyword evidence="4 15" id="KW-0479">Metal-binding</keyword>
<comment type="similarity">
    <text evidence="2 15">Belongs to the FPG family.</text>
</comment>
<gene>
    <name evidence="15 18" type="primary">mutM</name>
    <name evidence="15" type="synonym">fpg</name>
    <name evidence="18" type="ORF">CAGGBEG34_220044</name>
</gene>
<feature type="active site" description="Schiff-base intermediate with DNA" evidence="15">
    <location>
        <position position="2"/>
    </location>
</feature>
<dbReference type="AlphaFoldDB" id="G2J947"/>
<dbReference type="SMART" id="SM00898">
    <property type="entry name" value="Fapy_DNA_glyco"/>
    <property type="match status" value="1"/>
</dbReference>
<comment type="catalytic activity">
    <reaction evidence="1 15">
        <text>Hydrolysis of DNA containing ring-opened 7-methylguanine residues, releasing 2,6-diamino-4-hydroxy-5-(N-methyl)formamidopyrimidine.</text>
        <dbReference type="EC" id="3.2.2.23"/>
    </reaction>
</comment>
<dbReference type="PROSITE" id="PS51068">
    <property type="entry name" value="FPG_CAT"/>
    <property type="match status" value="1"/>
</dbReference>
<dbReference type="InterPro" id="IPR015886">
    <property type="entry name" value="H2TH_FPG"/>
</dbReference>
<evidence type="ECO:0000256" key="5">
    <source>
        <dbReference type="ARBA" id="ARBA00022763"/>
    </source>
</evidence>
<dbReference type="InterPro" id="IPR000214">
    <property type="entry name" value="Znf_DNA_glyclase/AP_lyase"/>
</dbReference>
<feature type="domain" description="Formamidopyrimidine-DNA glycosylase catalytic" evidence="17">
    <location>
        <begin position="2"/>
        <end position="114"/>
    </location>
</feature>
<feature type="binding site" evidence="15">
    <location>
        <position position="93"/>
    </location>
    <ligand>
        <name>DNA</name>
        <dbReference type="ChEBI" id="CHEBI:16991"/>
    </ligand>
</feature>
<comment type="cofactor">
    <cofactor evidence="15">
        <name>Zn(2+)</name>
        <dbReference type="ChEBI" id="CHEBI:29105"/>
    </cofactor>
    <text evidence="15">Binds 1 zinc ion per subunit.</text>
</comment>
<dbReference type="InterPro" id="IPR020629">
    <property type="entry name" value="FPG_Glyclase"/>
</dbReference>
<evidence type="ECO:0000256" key="9">
    <source>
        <dbReference type="ARBA" id="ARBA00023125"/>
    </source>
</evidence>
<comment type="catalytic activity">
    <reaction evidence="14 15">
        <text>2'-deoxyribonucleotide-(2'-deoxyribose 5'-phosphate)-2'-deoxyribonucleotide-DNA = a 3'-end 2'-deoxyribonucleotide-(2,3-dehydro-2,3-deoxyribose 5'-phosphate)-DNA + a 5'-end 5'-phospho-2'-deoxyribonucleoside-DNA + H(+)</text>
        <dbReference type="Rhea" id="RHEA:66592"/>
        <dbReference type="Rhea" id="RHEA-COMP:13180"/>
        <dbReference type="Rhea" id="RHEA-COMP:16897"/>
        <dbReference type="Rhea" id="RHEA-COMP:17067"/>
        <dbReference type="ChEBI" id="CHEBI:15378"/>
        <dbReference type="ChEBI" id="CHEBI:136412"/>
        <dbReference type="ChEBI" id="CHEBI:157695"/>
        <dbReference type="ChEBI" id="CHEBI:167181"/>
        <dbReference type="EC" id="4.2.99.18"/>
    </reaction>
</comment>
<evidence type="ECO:0000256" key="11">
    <source>
        <dbReference type="ARBA" id="ARBA00023239"/>
    </source>
</evidence>
<dbReference type="OrthoDB" id="9800855at2"/>
<protein>
    <recommendedName>
        <fullName evidence="15">Formamidopyrimidine-DNA glycosylase</fullName>
        <shortName evidence="15">Fapy-DNA glycosylase</shortName>
        <ecNumber evidence="15">3.2.2.23</ecNumber>
    </recommendedName>
    <alternativeName>
        <fullName evidence="15">DNA-(apurinic or apyrimidinic site) lyase MutM</fullName>
        <shortName evidence="15">AP lyase MutM</shortName>
        <ecNumber evidence="15">4.2.99.18</ecNumber>
    </alternativeName>
</protein>
<dbReference type="EC" id="3.2.2.23" evidence="15"/>
<feature type="binding site" evidence="15">
    <location>
        <position position="111"/>
    </location>
    <ligand>
        <name>DNA</name>
        <dbReference type="ChEBI" id="CHEBI:16991"/>
    </ligand>
</feature>
<evidence type="ECO:0000256" key="7">
    <source>
        <dbReference type="ARBA" id="ARBA00022801"/>
    </source>
</evidence>
<dbReference type="FunFam" id="1.10.8.50:FF:000003">
    <property type="entry name" value="Formamidopyrimidine-DNA glycosylase"/>
    <property type="match status" value="1"/>
</dbReference>
<dbReference type="InterPro" id="IPR010663">
    <property type="entry name" value="Znf_FPG/IleRS"/>
</dbReference>
<feature type="binding site" evidence="15">
    <location>
        <position position="156"/>
    </location>
    <ligand>
        <name>DNA</name>
        <dbReference type="ChEBI" id="CHEBI:16991"/>
    </ligand>
</feature>
<dbReference type="SUPFAM" id="SSF46946">
    <property type="entry name" value="S13-like H2TH domain"/>
    <property type="match status" value="1"/>
</dbReference>
<comment type="caution">
    <text evidence="18">The sequence shown here is derived from an EMBL/GenBank/DDBJ whole genome shotgun (WGS) entry which is preliminary data.</text>
</comment>
<evidence type="ECO:0000259" key="17">
    <source>
        <dbReference type="PROSITE" id="PS51068"/>
    </source>
</evidence>
<accession>G2J947</accession>
<organism evidence="18 19">
    <name type="scientific">Candidatus Glomeribacter gigasporarum BEG34</name>
    <dbReference type="NCBI Taxonomy" id="1070319"/>
    <lineage>
        <taxon>Bacteria</taxon>
        <taxon>Pseudomonadati</taxon>
        <taxon>Pseudomonadota</taxon>
        <taxon>Betaproteobacteria</taxon>
        <taxon>Burkholderiales</taxon>
        <taxon>Burkholderiaceae</taxon>
        <taxon>Candidatus Glomeribacter</taxon>
    </lineage>
</organism>
<keyword evidence="9 15" id="KW-0238">DNA-binding</keyword>
<feature type="active site" description="Proton donor; for delta-elimination activity" evidence="15">
    <location>
        <position position="265"/>
    </location>
</feature>
<dbReference type="GO" id="GO:0006284">
    <property type="term" value="P:base-excision repair"/>
    <property type="evidence" value="ECO:0007669"/>
    <property type="project" value="InterPro"/>
</dbReference>
<dbReference type="PANTHER" id="PTHR22993">
    <property type="entry name" value="FORMAMIDOPYRIMIDINE-DNA GLYCOSYLASE"/>
    <property type="match status" value="1"/>
</dbReference>
<evidence type="ECO:0000256" key="13">
    <source>
        <dbReference type="ARBA" id="ARBA00023295"/>
    </source>
</evidence>
<dbReference type="InterPro" id="IPR012319">
    <property type="entry name" value="FPG_cat"/>
</dbReference>
<name>G2J947_9BURK</name>
<keyword evidence="5 15" id="KW-0227">DNA damage</keyword>
<evidence type="ECO:0000256" key="6">
    <source>
        <dbReference type="ARBA" id="ARBA00022771"/>
    </source>
</evidence>
<evidence type="ECO:0000256" key="3">
    <source>
        <dbReference type="ARBA" id="ARBA00011245"/>
    </source>
</evidence>
<keyword evidence="8 15" id="KW-0862">Zinc</keyword>
<dbReference type="Pfam" id="PF01149">
    <property type="entry name" value="Fapy_DNA_glyco"/>
    <property type="match status" value="1"/>
</dbReference>
<evidence type="ECO:0000259" key="16">
    <source>
        <dbReference type="PROSITE" id="PS51066"/>
    </source>
</evidence>
<evidence type="ECO:0000256" key="12">
    <source>
        <dbReference type="ARBA" id="ARBA00023268"/>
    </source>
</evidence>
<keyword evidence="19" id="KW-1185">Reference proteome</keyword>
<reference evidence="18 19" key="1">
    <citation type="submission" date="2011-08" db="EMBL/GenBank/DDBJ databases">
        <title>The genome of the obligate endobacterium of an arbuscular mycorrhizal fungus reveals an interphylum network of nutritional interactions.</title>
        <authorList>
            <person name="Ghignone S."/>
            <person name="Salvioli A."/>
            <person name="Anca I."/>
            <person name="Lumini E."/>
            <person name="Ortu G."/>
            <person name="Petiti L."/>
            <person name="Cruveiller S."/>
            <person name="Bianciotto V."/>
            <person name="Piffanelli P."/>
            <person name="Lanfranco L."/>
            <person name="Bonfante P."/>
        </authorList>
    </citation>
    <scope>NUCLEOTIDE SEQUENCE [LARGE SCALE GENOMIC DNA]</scope>
    <source>
        <strain evidence="18 19">BEG34</strain>
    </source>
</reference>
<dbReference type="Gene3D" id="1.10.8.50">
    <property type="match status" value="1"/>
</dbReference>
<keyword evidence="12 15" id="KW-0511">Multifunctional enzyme</keyword>
<evidence type="ECO:0000256" key="4">
    <source>
        <dbReference type="ARBA" id="ARBA00022723"/>
    </source>
</evidence>
<proteinExistence type="inferred from homology"/>
<dbReference type="Gene3D" id="3.20.190.10">
    <property type="entry name" value="MutM-like, N-terminal"/>
    <property type="match status" value="1"/>
</dbReference>
<dbReference type="PROSITE" id="PS01242">
    <property type="entry name" value="ZF_FPG_1"/>
    <property type="match status" value="1"/>
</dbReference>
<dbReference type="CDD" id="cd08966">
    <property type="entry name" value="EcFpg-like_N"/>
    <property type="match status" value="1"/>
</dbReference>
<dbReference type="EC" id="4.2.99.18" evidence="15"/>
<dbReference type="Proteomes" id="UP000054051">
    <property type="component" value="Unassembled WGS sequence"/>
</dbReference>
<dbReference type="Pfam" id="PF06827">
    <property type="entry name" value="zf-FPG_IleRS"/>
    <property type="match status" value="1"/>
</dbReference>
<dbReference type="HAMAP" id="MF_00103">
    <property type="entry name" value="Fapy_DNA_glycosyl"/>
    <property type="match status" value="1"/>
</dbReference>
<dbReference type="GO" id="GO:0008270">
    <property type="term" value="F:zinc ion binding"/>
    <property type="evidence" value="ECO:0007669"/>
    <property type="project" value="UniProtKB-UniRule"/>
</dbReference>
<dbReference type="RefSeq" id="WP_006682521.1">
    <property type="nucleotide sequence ID" value="NZ_CAFB01000039.1"/>
</dbReference>
<dbReference type="eggNOG" id="COG0266">
    <property type="taxonomic scope" value="Bacteria"/>
</dbReference>
<comment type="function">
    <text evidence="15">Involved in base excision repair of DNA damaged by oxidation or by mutagenic agents. Acts as DNA glycosylase that recognizes and removes damaged bases. Has a preference for oxidized purines, such as 7,8-dihydro-8-oxoguanine (8-oxoG). Has AP (apurinic/apyrimidinic) lyase activity and introduces nicks in the DNA strand. Cleaves the DNA backbone by beta-delta elimination to generate a single-strand break at the site of the removed base with both 3'- and 5'-phosphates.</text>
</comment>
<dbReference type="PROSITE" id="PS51066">
    <property type="entry name" value="ZF_FPG_2"/>
    <property type="match status" value="1"/>
</dbReference>
<keyword evidence="10 15" id="KW-0234">DNA repair</keyword>
<evidence type="ECO:0000256" key="1">
    <source>
        <dbReference type="ARBA" id="ARBA00001668"/>
    </source>
</evidence>
<keyword evidence="7 15" id="KW-0378">Hydrolase</keyword>
<dbReference type="NCBIfam" id="NF002211">
    <property type="entry name" value="PRK01103.1"/>
    <property type="match status" value="1"/>
</dbReference>
<dbReference type="GO" id="GO:0003684">
    <property type="term" value="F:damaged DNA binding"/>
    <property type="evidence" value="ECO:0007669"/>
    <property type="project" value="InterPro"/>
</dbReference>
<dbReference type="PANTHER" id="PTHR22993:SF9">
    <property type="entry name" value="FORMAMIDOPYRIMIDINE-DNA GLYCOSYLASE"/>
    <property type="match status" value="1"/>
</dbReference>
<evidence type="ECO:0000256" key="14">
    <source>
        <dbReference type="ARBA" id="ARBA00044632"/>
    </source>
</evidence>
<dbReference type="SUPFAM" id="SSF57716">
    <property type="entry name" value="Glucocorticoid receptor-like (DNA-binding domain)"/>
    <property type="match status" value="1"/>
</dbReference>
<evidence type="ECO:0000256" key="10">
    <source>
        <dbReference type="ARBA" id="ARBA00023204"/>
    </source>
</evidence>
<dbReference type="Pfam" id="PF06831">
    <property type="entry name" value="H2TH"/>
    <property type="match status" value="1"/>
</dbReference>
<keyword evidence="13 15" id="KW-0326">Glycosidase</keyword>
<dbReference type="InterPro" id="IPR010979">
    <property type="entry name" value="Ribosomal_uS13-like_H2TH"/>
</dbReference>
<sequence length="276" mass="31111">MPELPEVEVIRNGIATCLIAQRVERVIVRTARLRWPIPPQLGLLMTGEIIQDVGRRGKYLYVECSQGYLLIHLGMTGTLRIWPRHAQAVTDRHDHVDWIFEDCLLRFRDPRRFGALLWHPRNAGDILLHPRLSSIGVEPLSAAFHGVHLYQHTRARQISIKQALLSGKIVAGVGNIYACESLFRAGIHPAKTAARISAPRYIKLAGAIRATLAEAIEKGGSTLRDFKDSFGEGGCFQLDCFVYGRAGRLCRQCGAVIRRIVQCQRVTYYCPRCQRF</sequence>
<dbReference type="NCBIfam" id="TIGR00577">
    <property type="entry name" value="fpg"/>
    <property type="match status" value="1"/>
</dbReference>
<dbReference type="EMBL" id="CAFB01000039">
    <property type="protein sequence ID" value="CCD29294.1"/>
    <property type="molecule type" value="Genomic_DNA"/>
</dbReference>
<comment type="subunit">
    <text evidence="3 15">Monomer.</text>
</comment>
<dbReference type="STRING" id="1070319.CAGGBEG34_220044"/>
<dbReference type="GO" id="GO:0140078">
    <property type="term" value="F:class I DNA-(apurinic or apyrimidinic site) endonuclease activity"/>
    <property type="evidence" value="ECO:0007669"/>
    <property type="project" value="UniProtKB-EC"/>
</dbReference>
<dbReference type="InterPro" id="IPR015887">
    <property type="entry name" value="DNA_glyclase_Znf_dom_DNA_BS"/>
</dbReference>
<evidence type="ECO:0000313" key="19">
    <source>
        <dbReference type="Proteomes" id="UP000054051"/>
    </source>
</evidence>
<evidence type="ECO:0000256" key="8">
    <source>
        <dbReference type="ARBA" id="ARBA00022833"/>
    </source>
</evidence>
<dbReference type="GO" id="GO:0034039">
    <property type="term" value="F:8-oxo-7,8-dihydroguanine DNA N-glycosylase activity"/>
    <property type="evidence" value="ECO:0007669"/>
    <property type="project" value="TreeGrafter"/>
</dbReference>
<keyword evidence="6 15" id="KW-0863">Zinc-finger</keyword>
<evidence type="ECO:0000256" key="2">
    <source>
        <dbReference type="ARBA" id="ARBA00009409"/>
    </source>
</evidence>
<dbReference type="SUPFAM" id="SSF81624">
    <property type="entry name" value="N-terminal domain of MutM-like DNA repair proteins"/>
    <property type="match status" value="1"/>
</dbReference>
<keyword evidence="11 15" id="KW-0456">Lyase</keyword>
<dbReference type="SMART" id="SM01232">
    <property type="entry name" value="H2TH"/>
    <property type="match status" value="1"/>
</dbReference>
<evidence type="ECO:0000313" key="18">
    <source>
        <dbReference type="EMBL" id="CCD29294.1"/>
    </source>
</evidence>